<organism evidence="1 2">
    <name type="scientific">Prorocentrum cordatum</name>
    <dbReference type="NCBI Taxonomy" id="2364126"/>
    <lineage>
        <taxon>Eukaryota</taxon>
        <taxon>Sar</taxon>
        <taxon>Alveolata</taxon>
        <taxon>Dinophyceae</taxon>
        <taxon>Prorocentrales</taxon>
        <taxon>Prorocentraceae</taxon>
        <taxon>Prorocentrum</taxon>
    </lineage>
</organism>
<name>A0ABN9V976_9DINO</name>
<reference evidence="1" key="1">
    <citation type="submission" date="2023-10" db="EMBL/GenBank/DDBJ databases">
        <authorList>
            <person name="Chen Y."/>
            <person name="Shah S."/>
            <person name="Dougan E. K."/>
            <person name="Thang M."/>
            <person name="Chan C."/>
        </authorList>
    </citation>
    <scope>NUCLEOTIDE SEQUENCE [LARGE SCALE GENOMIC DNA]</scope>
</reference>
<sequence length="127" mass="13253">MHHTTPPAPHASFGLEIPDVRLARLTRQALLAATGAAALSVLSQVLELALGSVGGSAVGVSIFGSSSSSSSSWPSLVLLDLLILLRVFGLATGPSRLQELEAQSGHELVRVDIGLWSCRRCRQGSGR</sequence>
<protein>
    <submittedName>
        <fullName evidence="1">Uncharacterized protein</fullName>
    </submittedName>
</protein>
<accession>A0ABN9V976</accession>
<dbReference type="Proteomes" id="UP001189429">
    <property type="component" value="Unassembled WGS sequence"/>
</dbReference>
<dbReference type="EMBL" id="CAUYUJ010016772">
    <property type="protein sequence ID" value="CAK0868693.1"/>
    <property type="molecule type" value="Genomic_DNA"/>
</dbReference>
<evidence type="ECO:0000313" key="2">
    <source>
        <dbReference type="Proteomes" id="UP001189429"/>
    </source>
</evidence>
<proteinExistence type="predicted"/>
<gene>
    <name evidence="1" type="ORF">PCOR1329_LOCUS55275</name>
</gene>
<comment type="caution">
    <text evidence="1">The sequence shown here is derived from an EMBL/GenBank/DDBJ whole genome shotgun (WGS) entry which is preliminary data.</text>
</comment>
<evidence type="ECO:0000313" key="1">
    <source>
        <dbReference type="EMBL" id="CAK0868693.1"/>
    </source>
</evidence>
<keyword evidence="2" id="KW-1185">Reference proteome</keyword>